<dbReference type="EMBL" id="CAHIKZ030005358">
    <property type="protein sequence ID" value="CAE1323201.1"/>
    <property type="molecule type" value="Genomic_DNA"/>
</dbReference>
<feature type="compositionally biased region" description="Low complexity" evidence="1">
    <location>
        <begin position="10"/>
        <end position="35"/>
    </location>
</feature>
<dbReference type="Proteomes" id="UP000597762">
    <property type="component" value="Unassembled WGS sequence"/>
</dbReference>
<protein>
    <submittedName>
        <fullName evidence="2">Uncharacterized protein</fullName>
    </submittedName>
</protein>
<proteinExistence type="predicted"/>
<reference evidence="2" key="1">
    <citation type="submission" date="2021-01" db="EMBL/GenBank/DDBJ databases">
        <authorList>
            <person name="Li R."/>
            <person name="Bekaert M."/>
        </authorList>
    </citation>
    <scope>NUCLEOTIDE SEQUENCE</scope>
    <source>
        <strain evidence="2">Farmed</strain>
    </source>
</reference>
<evidence type="ECO:0000313" key="2">
    <source>
        <dbReference type="EMBL" id="CAE1323201.1"/>
    </source>
</evidence>
<gene>
    <name evidence="2" type="ORF">SPHA_73067</name>
</gene>
<organism evidence="2 3">
    <name type="scientific">Acanthosepion pharaonis</name>
    <name type="common">Pharaoh cuttlefish</name>
    <name type="synonym">Sepia pharaonis</name>
    <dbReference type="NCBI Taxonomy" id="158019"/>
    <lineage>
        <taxon>Eukaryota</taxon>
        <taxon>Metazoa</taxon>
        <taxon>Spiralia</taxon>
        <taxon>Lophotrochozoa</taxon>
        <taxon>Mollusca</taxon>
        <taxon>Cephalopoda</taxon>
        <taxon>Coleoidea</taxon>
        <taxon>Decapodiformes</taxon>
        <taxon>Sepiida</taxon>
        <taxon>Sepiina</taxon>
        <taxon>Sepiidae</taxon>
        <taxon>Acanthosepion</taxon>
    </lineage>
</organism>
<evidence type="ECO:0000313" key="3">
    <source>
        <dbReference type="Proteomes" id="UP000597762"/>
    </source>
</evidence>
<keyword evidence="3" id="KW-1185">Reference proteome</keyword>
<sequence length="153" mass="17245">MQLHPNTDLTTYTTPSFQSPFPSPLSTITQSRLASPPSPPRTPASLPDTHPKYFIDSKHFPRKDWKNGKGNAVDTKSAFASWAVSIINQNRKAYRQIKFGLQATYNEASRCHPHETLTTNVSLIILRADGRSGWRMRRRWLSGGKRGVGRIVI</sequence>
<feature type="region of interest" description="Disordered" evidence="1">
    <location>
        <begin position="1"/>
        <end position="51"/>
    </location>
</feature>
<accession>A0A812EEU4</accession>
<name>A0A812EEU4_ACAPH</name>
<evidence type="ECO:0000256" key="1">
    <source>
        <dbReference type="SAM" id="MobiDB-lite"/>
    </source>
</evidence>
<comment type="caution">
    <text evidence="2">The sequence shown here is derived from an EMBL/GenBank/DDBJ whole genome shotgun (WGS) entry which is preliminary data.</text>
</comment>
<dbReference type="AlphaFoldDB" id="A0A812EEU4"/>